<dbReference type="Gene3D" id="3.40.50.2000">
    <property type="entry name" value="Glycogen Phosphorylase B"/>
    <property type="match status" value="2"/>
</dbReference>
<keyword evidence="1" id="KW-0808">Transferase</keyword>
<comment type="caution">
    <text evidence="5">The sequence shown here is derived from an EMBL/GenBank/DDBJ whole genome shotgun (WGS) entry which is preliminary data.</text>
</comment>
<feature type="domain" description="Glycosyltransferase subfamily 4-like N-terminal" evidence="4">
    <location>
        <begin position="16"/>
        <end position="202"/>
    </location>
</feature>
<evidence type="ECO:0000259" key="4">
    <source>
        <dbReference type="Pfam" id="PF13579"/>
    </source>
</evidence>
<keyword evidence="2" id="KW-1133">Transmembrane helix</keyword>
<keyword evidence="2" id="KW-0472">Membrane</keyword>
<dbReference type="Pfam" id="PF13579">
    <property type="entry name" value="Glyco_trans_4_4"/>
    <property type="match status" value="1"/>
</dbReference>
<dbReference type="PANTHER" id="PTHR46401:SF2">
    <property type="entry name" value="GLYCOSYLTRANSFERASE WBBK-RELATED"/>
    <property type="match status" value="1"/>
</dbReference>
<dbReference type="SUPFAM" id="SSF53756">
    <property type="entry name" value="UDP-Glycosyltransferase/glycogen phosphorylase"/>
    <property type="match status" value="1"/>
</dbReference>
<sequence>MRILLIHQFFLEDHEGGGSRWNEMSRIWTERGHEITVLAGMTHYMGNTKSHYDGKYFHISTNRDSVNVIRCHVCTGDKSFASRIWSFLSFVASGILVGIFITKEKYDIIIVTSPPLFVGLIAIFLSWWKNIPFVFEVRDLWPESAIDTGVLKNKYLIRFSFWFEKLMYRKAKGICVLTPAFQEILIREKNINPDKIICIPNGADFIFSDKLLTSFDSVSFRKIHNLEDKLIITYVGAHGIANHLTQVLKTAELLMDTNVIFLLIGNGPEKSDLVEEAKRKKLTNVRFIDSVSKSEVFKYILASDIGTSVLKKADIFKTIYSNKTFDYLSCKKPVLMAIDGISRQLIEEANAGLFVEPENPENFADKIRFYLDNPDIVRRQGDNGYAYVKNHFDREVLAKVYLNYIRDL</sequence>
<name>A0ABR9WKY1_9BACT</name>
<dbReference type="InterPro" id="IPR001296">
    <property type="entry name" value="Glyco_trans_1"/>
</dbReference>
<gene>
    <name evidence="5" type="ORF">IEE83_30125</name>
</gene>
<dbReference type="InterPro" id="IPR028098">
    <property type="entry name" value="Glyco_trans_4-like_N"/>
</dbReference>
<reference evidence="6" key="1">
    <citation type="submission" date="2023-07" db="EMBL/GenBank/DDBJ databases">
        <title>Dyadobacter sp. nov 'subterranea' isolated from contaminted grondwater.</title>
        <authorList>
            <person name="Szabo I."/>
            <person name="Al-Omari J."/>
            <person name="Szerdahelyi S.G."/>
            <person name="Rado J."/>
        </authorList>
    </citation>
    <scope>NUCLEOTIDE SEQUENCE [LARGE SCALE GENOMIC DNA]</scope>
    <source>
        <strain evidence="6">UP-52</strain>
    </source>
</reference>
<dbReference type="RefSeq" id="WP_194124394.1">
    <property type="nucleotide sequence ID" value="NZ_JACYGY010000002.1"/>
</dbReference>
<dbReference type="Proteomes" id="UP000634134">
    <property type="component" value="Unassembled WGS sequence"/>
</dbReference>
<evidence type="ECO:0000256" key="1">
    <source>
        <dbReference type="ARBA" id="ARBA00022679"/>
    </source>
</evidence>
<dbReference type="PANTHER" id="PTHR46401">
    <property type="entry name" value="GLYCOSYLTRANSFERASE WBBK-RELATED"/>
    <property type="match status" value="1"/>
</dbReference>
<dbReference type="CDD" id="cd03794">
    <property type="entry name" value="GT4_WbuB-like"/>
    <property type="match status" value="1"/>
</dbReference>
<evidence type="ECO:0000256" key="2">
    <source>
        <dbReference type="SAM" id="Phobius"/>
    </source>
</evidence>
<dbReference type="Pfam" id="PF00534">
    <property type="entry name" value="Glycos_transf_1"/>
    <property type="match status" value="1"/>
</dbReference>
<evidence type="ECO:0000259" key="3">
    <source>
        <dbReference type="Pfam" id="PF00534"/>
    </source>
</evidence>
<feature type="domain" description="Glycosyl transferase family 1" evidence="3">
    <location>
        <begin position="221"/>
        <end position="385"/>
    </location>
</feature>
<keyword evidence="6" id="KW-1185">Reference proteome</keyword>
<proteinExistence type="predicted"/>
<protein>
    <submittedName>
        <fullName evidence="5">Glycosyltransferase family 4 protein</fullName>
    </submittedName>
</protein>
<dbReference type="EMBL" id="JACYGY010000002">
    <property type="protein sequence ID" value="MBE9466145.1"/>
    <property type="molecule type" value="Genomic_DNA"/>
</dbReference>
<evidence type="ECO:0000313" key="6">
    <source>
        <dbReference type="Proteomes" id="UP000634134"/>
    </source>
</evidence>
<evidence type="ECO:0000313" key="5">
    <source>
        <dbReference type="EMBL" id="MBE9466145.1"/>
    </source>
</evidence>
<organism evidence="5 6">
    <name type="scientific">Dyadobacter subterraneus</name>
    <dbReference type="NCBI Taxonomy" id="2773304"/>
    <lineage>
        <taxon>Bacteria</taxon>
        <taxon>Pseudomonadati</taxon>
        <taxon>Bacteroidota</taxon>
        <taxon>Cytophagia</taxon>
        <taxon>Cytophagales</taxon>
        <taxon>Spirosomataceae</taxon>
        <taxon>Dyadobacter</taxon>
    </lineage>
</organism>
<feature type="transmembrane region" description="Helical" evidence="2">
    <location>
        <begin position="108"/>
        <end position="128"/>
    </location>
</feature>
<accession>A0ABR9WKY1</accession>
<keyword evidence="2" id="KW-0812">Transmembrane</keyword>
<feature type="transmembrane region" description="Helical" evidence="2">
    <location>
        <begin position="84"/>
        <end position="102"/>
    </location>
</feature>